<sequence length="185" mass="21161">MLQQLTLVALLLGIYGVLAHAVDGKESTKVDDEAYGYCPPGYWCKKKREFDSAECPRGFLCRSKRSYGGYACPPGIWCRRLELVVDRDTNPKDCGEGQWCRIRKTMISEPRSMGCPPGYWCRKKRLTDILSERNCPSDFHCDGKKEADAGCPPGYWCKKKRDMIETPTKKSECRRGMWCKKQLPS</sequence>
<keyword evidence="3" id="KW-1185">Reference proteome</keyword>
<keyword evidence="1" id="KW-0732">Signal</keyword>
<name>A0ABN8LV99_9CNID</name>
<evidence type="ECO:0000313" key="3">
    <source>
        <dbReference type="Proteomes" id="UP001159427"/>
    </source>
</evidence>
<evidence type="ECO:0000313" key="2">
    <source>
        <dbReference type="EMBL" id="CAH3019804.1"/>
    </source>
</evidence>
<feature type="signal peptide" evidence="1">
    <location>
        <begin position="1"/>
        <end position="19"/>
    </location>
</feature>
<gene>
    <name evidence="2" type="ORF">PEVE_00004207</name>
</gene>
<feature type="chain" id="PRO_5046021269" evidence="1">
    <location>
        <begin position="20"/>
        <end position="185"/>
    </location>
</feature>
<dbReference type="Proteomes" id="UP001159427">
    <property type="component" value="Unassembled WGS sequence"/>
</dbReference>
<reference evidence="2 3" key="1">
    <citation type="submission" date="2022-05" db="EMBL/GenBank/DDBJ databases">
        <authorList>
            <consortium name="Genoscope - CEA"/>
            <person name="William W."/>
        </authorList>
    </citation>
    <scope>NUCLEOTIDE SEQUENCE [LARGE SCALE GENOMIC DNA]</scope>
</reference>
<comment type="caution">
    <text evidence="2">The sequence shown here is derived from an EMBL/GenBank/DDBJ whole genome shotgun (WGS) entry which is preliminary data.</text>
</comment>
<protein>
    <submittedName>
        <fullName evidence="2">Uncharacterized protein</fullName>
    </submittedName>
</protein>
<accession>A0ABN8LV99</accession>
<dbReference type="EMBL" id="CALNXI010000126">
    <property type="protein sequence ID" value="CAH3019804.1"/>
    <property type="molecule type" value="Genomic_DNA"/>
</dbReference>
<evidence type="ECO:0000256" key="1">
    <source>
        <dbReference type="SAM" id="SignalP"/>
    </source>
</evidence>
<proteinExistence type="predicted"/>
<organism evidence="2 3">
    <name type="scientific">Porites evermanni</name>
    <dbReference type="NCBI Taxonomy" id="104178"/>
    <lineage>
        <taxon>Eukaryota</taxon>
        <taxon>Metazoa</taxon>
        <taxon>Cnidaria</taxon>
        <taxon>Anthozoa</taxon>
        <taxon>Hexacorallia</taxon>
        <taxon>Scleractinia</taxon>
        <taxon>Fungiina</taxon>
        <taxon>Poritidae</taxon>
        <taxon>Porites</taxon>
    </lineage>
</organism>